<sequence>MAKRISIEISDDTDGSRADQTVPFGLDGVSYEIDLSTVNARALRSAMEPYVAAARRTGGRRIRVAVGQSTDDTKQEPRAATDYAATHDIRTWARENGYEVADQGRIAKTVVEAFNSSRRDGTSSTARNPRAGRTPKRRTMRTK</sequence>
<evidence type="ECO:0000313" key="6">
    <source>
        <dbReference type="Proteomes" id="UP000199622"/>
    </source>
</evidence>
<evidence type="ECO:0000256" key="2">
    <source>
        <dbReference type="SAM" id="MobiDB-lite"/>
    </source>
</evidence>
<keyword evidence="6" id="KW-1185">Reference proteome</keyword>
<dbReference type="Pfam" id="PF11774">
    <property type="entry name" value="Lsr2"/>
    <property type="match status" value="1"/>
</dbReference>
<dbReference type="InterPro" id="IPR055370">
    <property type="entry name" value="Lsr2_DNA-bd"/>
</dbReference>
<proteinExistence type="predicted"/>
<evidence type="ECO:0000313" key="5">
    <source>
        <dbReference type="EMBL" id="SEC66571.1"/>
    </source>
</evidence>
<dbReference type="InterPro" id="IPR042261">
    <property type="entry name" value="Lsr2-like_dimerization"/>
</dbReference>
<dbReference type="GO" id="GO:0003677">
    <property type="term" value="F:DNA binding"/>
    <property type="evidence" value="ECO:0007669"/>
    <property type="project" value="UniProtKB-KW"/>
</dbReference>
<dbReference type="Pfam" id="PF23359">
    <property type="entry name" value="Lsr2_DNA-bd"/>
    <property type="match status" value="1"/>
</dbReference>
<dbReference type="Gene3D" id="4.10.320.10">
    <property type="entry name" value="E3-binding domain"/>
    <property type="match status" value="1"/>
</dbReference>
<dbReference type="InterPro" id="IPR024412">
    <property type="entry name" value="Lsr2_dim_dom"/>
</dbReference>
<protein>
    <submittedName>
        <fullName evidence="5">Lsr2 protein</fullName>
    </submittedName>
</protein>
<dbReference type="AlphaFoldDB" id="A0A1H4UE59"/>
<feature type="region of interest" description="Disordered" evidence="2">
    <location>
        <begin position="1"/>
        <end position="23"/>
    </location>
</feature>
<dbReference type="EMBL" id="FNSO01000004">
    <property type="protein sequence ID" value="SEC66571.1"/>
    <property type="molecule type" value="Genomic_DNA"/>
</dbReference>
<evidence type="ECO:0000259" key="3">
    <source>
        <dbReference type="Pfam" id="PF11774"/>
    </source>
</evidence>
<feature type="compositionally biased region" description="Basic residues" evidence="2">
    <location>
        <begin position="133"/>
        <end position="143"/>
    </location>
</feature>
<feature type="region of interest" description="Disordered" evidence="2">
    <location>
        <begin position="112"/>
        <end position="143"/>
    </location>
</feature>
<name>A0A1H4UE59_9PSEU</name>
<keyword evidence="1" id="KW-0238">DNA-binding</keyword>
<gene>
    <name evidence="5" type="ORF">SAMN04489727_4604</name>
</gene>
<organism evidence="5 6">
    <name type="scientific">Amycolatopsis tolypomycina</name>
    <dbReference type="NCBI Taxonomy" id="208445"/>
    <lineage>
        <taxon>Bacteria</taxon>
        <taxon>Bacillati</taxon>
        <taxon>Actinomycetota</taxon>
        <taxon>Actinomycetes</taxon>
        <taxon>Pseudonocardiales</taxon>
        <taxon>Pseudonocardiaceae</taxon>
        <taxon>Amycolatopsis</taxon>
    </lineage>
</organism>
<dbReference type="Gene3D" id="3.30.60.230">
    <property type="entry name" value="Lsr2, dimerization domain"/>
    <property type="match status" value="1"/>
</dbReference>
<evidence type="ECO:0000259" key="4">
    <source>
        <dbReference type="Pfam" id="PF23359"/>
    </source>
</evidence>
<feature type="domain" description="Lsr2 dimerization" evidence="3">
    <location>
        <begin position="1"/>
        <end position="58"/>
    </location>
</feature>
<dbReference type="RefSeq" id="WP_091310693.1">
    <property type="nucleotide sequence ID" value="NZ_FNSO01000004.1"/>
</dbReference>
<feature type="domain" description="Lsr2 DNA-binding" evidence="4">
    <location>
        <begin position="82"/>
        <end position="115"/>
    </location>
</feature>
<evidence type="ECO:0000256" key="1">
    <source>
        <dbReference type="ARBA" id="ARBA00023125"/>
    </source>
</evidence>
<dbReference type="InterPro" id="IPR036625">
    <property type="entry name" value="E3-bd_dom_sf"/>
</dbReference>
<dbReference type="STRING" id="208445.SAMN04489727_4604"/>
<dbReference type="Proteomes" id="UP000199622">
    <property type="component" value="Unassembled WGS sequence"/>
</dbReference>
<accession>A0A1H4UE59</accession>
<dbReference type="OrthoDB" id="4113332at2"/>
<dbReference type="GO" id="GO:0016746">
    <property type="term" value="F:acyltransferase activity"/>
    <property type="evidence" value="ECO:0007669"/>
    <property type="project" value="InterPro"/>
</dbReference>
<reference evidence="6" key="1">
    <citation type="submission" date="2016-10" db="EMBL/GenBank/DDBJ databases">
        <authorList>
            <person name="Varghese N."/>
            <person name="Submissions S."/>
        </authorList>
    </citation>
    <scope>NUCLEOTIDE SEQUENCE [LARGE SCALE GENOMIC DNA]</scope>
    <source>
        <strain evidence="6">DSM 44544</strain>
    </source>
</reference>